<feature type="non-terminal residue" evidence="1">
    <location>
        <position position="74"/>
    </location>
</feature>
<accession>A0ACC0GFY7</accession>
<dbReference type="EMBL" id="CM045765">
    <property type="protein sequence ID" value="KAI7999965.1"/>
    <property type="molecule type" value="Genomic_DNA"/>
</dbReference>
<comment type="caution">
    <text evidence="1">The sequence shown here is derived from an EMBL/GenBank/DDBJ whole genome shotgun (WGS) entry which is preliminary data.</text>
</comment>
<gene>
    <name evidence="1" type="ORF">LOK49_LG09G00428</name>
</gene>
<protein>
    <submittedName>
        <fullName evidence="1">Uncharacterized protein</fullName>
    </submittedName>
</protein>
<feature type="non-terminal residue" evidence="1">
    <location>
        <position position="1"/>
    </location>
</feature>
<evidence type="ECO:0000313" key="2">
    <source>
        <dbReference type="Proteomes" id="UP001060215"/>
    </source>
</evidence>
<evidence type="ECO:0000313" key="1">
    <source>
        <dbReference type="EMBL" id="KAI7999965.1"/>
    </source>
</evidence>
<name>A0ACC0GFY7_9ERIC</name>
<organism evidence="1 2">
    <name type="scientific">Camellia lanceoleosa</name>
    <dbReference type="NCBI Taxonomy" id="1840588"/>
    <lineage>
        <taxon>Eukaryota</taxon>
        <taxon>Viridiplantae</taxon>
        <taxon>Streptophyta</taxon>
        <taxon>Embryophyta</taxon>
        <taxon>Tracheophyta</taxon>
        <taxon>Spermatophyta</taxon>
        <taxon>Magnoliopsida</taxon>
        <taxon>eudicotyledons</taxon>
        <taxon>Gunneridae</taxon>
        <taxon>Pentapetalae</taxon>
        <taxon>asterids</taxon>
        <taxon>Ericales</taxon>
        <taxon>Theaceae</taxon>
        <taxon>Camellia</taxon>
    </lineage>
</organism>
<proteinExistence type="predicted"/>
<sequence>SQKDALTSYQSQSCLSPNFQQKPTTFPSQRCRPVSSISTTLYISTSDFDKLCRTPISFPMMKSWITILFLSILF</sequence>
<reference evidence="1 2" key="1">
    <citation type="journal article" date="2022" name="Plant J.">
        <title>Chromosome-level genome of Camellia lanceoleosa provides a valuable resource for understanding genome evolution and self-incompatibility.</title>
        <authorList>
            <person name="Gong W."/>
            <person name="Xiao S."/>
            <person name="Wang L."/>
            <person name="Liao Z."/>
            <person name="Chang Y."/>
            <person name="Mo W."/>
            <person name="Hu G."/>
            <person name="Li W."/>
            <person name="Zhao G."/>
            <person name="Zhu H."/>
            <person name="Hu X."/>
            <person name="Ji K."/>
            <person name="Xiang X."/>
            <person name="Song Q."/>
            <person name="Yuan D."/>
            <person name="Jin S."/>
            <person name="Zhang L."/>
        </authorList>
    </citation>
    <scope>NUCLEOTIDE SEQUENCE [LARGE SCALE GENOMIC DNA]</scope>
    <source>
        <strain evidence="1">SQ_2022a</strain>
    </source>
</reference>
<dbReference type="Proteomes" id="UP001060215">
    <property type="component" value="Chromosome 8"/>
</dbReference>
<keyword evidence="2" id="KW-1185">Reference proteome</keyword>